<keyword evidence="2" id="KW-0732">Signal</keyword>
<organism evidence="3 4">
    <name type="scientific">Tropicimonas omnivorans</name>
    <dbReference type="NCBI Taxonomy" id="3075590"/>
    <lineage>
        <taxon>Bacteria</taxon>
        <taxon>Pseudomonadati</taxon>
        <taxon>Pseudomonadota</taxon>
        <taxon>Alphaproteobacteria</taxon>
        <taxon>Rhodobacterales</taxon>
        <taxon>Roseobacteraceae</taxon>
        <taxon>Tropicimonas</taxon>
    </lineage>
</organism>
<name>A0ABU3DE59_9RHOB</name>
<dbReference type="EMBL" id="JAVRHL010000001">
    <property type="protein sequence ID" value="MDT0682011.1"/>
    <property type="molecule type" value="Genomic_DNA"/>
</dbReference>
<evidence type="ECO:0000256" key="1">
    <source>
        <dbReference type="ARBA" id="ARBA00006987"/>
    </source>
</evidence>
<keyword evidence="4" id="KW-1185">Reference proteome</keyword>
<comment type="caution">
    <text evidence="3">The sequence shown here is derived from an EMBL/GenBank/DDBJ whole genome shotgun (WGS) entry which is preliminary data.</text>
</comment>
<dbReference type="Proteomes" id="UP001265259">
    <property type="component" value="Unassembled WGS sequence"/>
</dbReference>
<dbReference type="PANTHER" id="PTHR42928">
    <property type="entry name" value="TRICARBOXYLATE-BINDING PROTEIN"/>
    <property type="match status" value="1"/>
</dbReference>
<dbReference type="InterPro" id="IPR042100">
    <property type="entry name" value="Bug_dom1"/>
</dbReference>
<feature type="chain" id="PRO_5046432693" evidence="2">
    <location>
        <begin position="23"/>
        <end position="314"/>
    </location>
</feature>
<dbReference type="RefSeq" id="WP_311689758.1">
    <property type="nucleotide sequence ID" value="NZ_JAVRHL010000001.1"/>
</dbReference>
<dbReference type="InterPro" id="IPR005064">
    <property type="entry name" value="BUG"/>
</dbReference>
<proteinExistence type="inferred from homology"/>
<protein>
    <submittedName>
        <fullName evidence="3">Tripartite tricarboxylate transporter substrate binding protein</fullName>
    </submittedName>
</protein>
<dbReference type="Gene3D" id="3.40.190.10">
    <property type="entry name" value="Periplasmic binding protein-like II"/>
    <property type="match status" value="1"/>
</dbReference>
<reference evidence="3 4" key="1">
    <citation type="submission" date="2023-09" db="EMBL/GenBank/DDBJ databases">
        <authorList>
            <person name="Rey-Velasco X."/>
        </authorList>
    </citation>
    <scope>NUCLEOTIDE SEQUENCE [LARGE SCALE GENOMIC DNA]</scope>
    <source>
        <strain evidence="3 4">F158</strain>
    </source>
</reference>
<evidence type="ECO:0000313" key="4">
    <source>
        <dbReference type="Proteomes" id="UP001265259"/>
    </source>
</evidence>
<gene>
    <name evidence="3" type="ORF">RM543_04890</name>
</gene>
<evidence type="ECO:0000256" key="2">
    <source>
        <dbReference type="SAM" id="SignalP"/>
    </source>
</evidence>
<sequence length="314" mass="32705">MKSSLALVPALVASSIIHPVAAQDYPASSVDVVIPSSPGSGVDILGRAFLEQLGEELGTSFVPLNRPGAANSIGVTLVGNAKADGRTLGLTAAGPFVSQLHMQDLAYEFDDFTYICQVFEVPVVFAVQEDSPHNSLDDIVQASKGGERILVSSAGVATIPHVALSELASQTGTEFTHAPYNGDAAALQAVLGGEVVMGGLGLGTTVNQPVKIIGLFTRDRISQLPDMPTATEAGYEIVKTGSAGLFAPADIPEEERQMLETACEAVVTGAEFSDFATSLNQAPNFLNSADWLSRLEADSASNKTVIDENGLGMR</sequence>
<dbReference type="PANTHER" id="PTHR42928:SF5">
    <property type="entry name" value="BLR1237 PROTEIN"/>
    <property type="match status" value="1"/>
</dbReference>
<dbReference type="Pfam" id="PF03401">
    <property type="entry name" value="TctC"/>
    <property type="match status" value="1"/>
</dbReference>
<evidence type="ECO:0000313" key="3">
    <source>
        <dbReference type="EMBL" id="MDT0682011.1"/>
    </source>
</evidence>
<feature type="signal peptide" evidence="2">
    <location>
        <begin position="1"/>
        <end position="22"/>
    </location>
</feature>
<dbReference type="CDD" id="cd07012">
    <property type="entry name" value="PBP2_Bug_TTT"/>
    <property type="match status" value="1"/>
</dbReference>
<accession>A0ABU3DE59</accession>
<comment type="similarity">
    <text evidence="1">Belongs to the UPF0065 (bug) family.</text>
</comment>
<dbReference type="Gene3D" id="3.40.190.150">
    <property type="entry name" value="Bordetella uptake gene, domain 1"/>
    <property type="match status" value="1"/>
</dbReference>
<dbReference type="PIRSF" id="PIRSF017082">
    <property type="entry name" value="YflP"/>
    <property type="match status" value="1"/>
</dbReference>